<accession>A0ABU9UBK7</accession>
<protein>
    <submittedName>
        <fullName evidence="3">DUF434 domain-containing protein</fullName>
    </submittedName>
</protein>
<feature type="domain" description="DUF434" evidence="1">
    <location>
        <begin position="11"/>
        <end position="64"/>
    </location>
</feature>
<dbReference type="InterPro" id="IPR041652">
    <property type="entry name" value="DUF5616"/>
</dbReference>
<keyword evidence="4" id="KW-1185">Reference proteome</keyword>
<reference evidence="3 4" key="1">
    <citation type="submission" date="2024-03" db="EMBL/GenBank/DDBJ databases">
        <title>Ignisphaera cupida sp. nov., a hyperthermophilic hydrolytic archaeon from a hot spring of Kamchatka, and proposal of Ignisphaeraceae fam. nov.</title>
        <authorList>
            <person name="Podosokorskaya O.A."/>
            <person name="Elcheninov A.G."/>
            <person name="Maltseva A.I."/>
            <person name="Zayulina K.S."/>
            <person name="Novikov A."/>
            <person name="Merkel A.Y."/>
        </authorList>
    </citation>
    <scope>NUCLEOTIDE SEQUENCE [LARGE SCALE GENOMIC DNA]</scope>
    <source>
        <strain evidence="3 4">38H-sp</strain>
    </source>
</reference>
<evidence type="ECO:0000259" key="1">
    <source>
        <dbReference type="Pfam" id="PF04256"/>
    </source>
</evidence>
<dbReference type="Proteomes" id="UP001466331">
    <property type="component" value="Unassembled WGS sequence"/>
</dbReference>
<gene>
    <name evidence="3" type="ORF">WKV44_05775</name>
</gene>
<dbReference type="RefSeq" id="WP_420069491.1">
    <property type="nucleotide sequence ID" value="NZ_JBCHKQ010000002.1"/>
</dbReference>
<dbReference type="PANTHER" id="PTHR42252:SF1">
    <property type="entry name" value="DUF434 DOMAIN-CONTAINING PROTEIN"/>
    <property type="match status" value="1"/>
</dbReference>
<evidence type="ECO:0000313" key="3">
    <source>
        <dbReference type="EMBL" id="MEM5948045.1"/>
    </source>
</evidence>
<sequence>MRESIFTQDFLQAAKDYRLFLDMGYPEKAVASLVGNKYRLSREQRMILYRGVLPSYESEKNAKKKISAKDINGKLIIDGYNVLLTIVNYLTGRTVFISTDSFVRDIGGIHGSIKKQDMLDRAEQLLCDFCRQHIQGEIVVFLDKPVSHSAELAVRLDRLFSSYKIHAEAVLVDSADYELKRHEGVVATSDSVVLSSAACAADLAAEILQENFSPWFPDLRECMS</sequence>
<dbReference type="InterPro" id="IPR007368">
    <property type="entry name" value="DUF434"/>
</dbReference>
<dbReference type="EMBL" id="JBCHKQ010000002">
    <property type="protein sequence ID" value="MEM5948045.1"/>
    <property type="molecule type" value="Genomic_DNA"/>
</dbReference>
<proteinExistence type="predicted"/>
<evidence type="ECO:0000259" key="2">
    <source>
        <dbReference type="Pfam" id="PF18481"/>
    </source>
</evidence>
<comment type="caution">
    <text evidence="3">The sequence shown here is derived from an EMBL/GenBank/DDBJ whole genome shotgun (WGS) entry which is preliminary data.</text>
</comment>
<dbReference type="Pfam" id="PF04256">
    <property type="entry name" value="DUF434"/>
    <property type="match status" value="1"/>
</dbReference>
<dbReference type="PANTHER" id="PTHR42252">
    <property type="entry name" value="DUF5616 DOMAIN-CONTAINING PROTEIN"/>
    <property type="match status" value="1"/>
</dbReference>
<name>A0ABU9UBK7_9SPIR</name>
<dbReference type="Pfam" id="PF18481">
    <property type="entry name" value="DUF5616"/>
    <property type="match status" value="1"/>
</dbReference>
<feature type="domain" description="DUF5616" evidence="2">
    <location>
        <begin position="72"/>
        <end position="205"/>
    </location>
</feature>
<organism evidence="3 4">
    <name type="scientific">Rarispira pelagica</name>
    <dbReference type="NCBI Taxonomy" id="3141764"/>
    <lineage>
        <taxon>Bacteria</taxon>
        <taxon>Pseudomonadati</taxon>
        <taxon>Spirochaetota</taxon>
        <taxon>Spirochaetia</taxon>
        <taxon>Winmispirales</taxon>
        <taxon>Winmispiraceae</taxon>
        <taxon>Rarispira</taxon>
    </lineage>
</organism>
<evidence type="ECO:0000313" key="4">
    <source>
        <dbReference type="Proteomes" id="UP001466331"/>
    </source>
</evidence>